<name>A0ABN3WGR2_STRTU</name>
<dbReference type="Proteomes" id="UP001501102">
    <property type="component" value="Unassembled WGS sequence"/>
</dbReference>
<proteinExistence type="predicted"/>
<protein>
    <recommendedName>
        <fullName evidence="3">Protein phosphatase 2C domain-containing protein</fullName>
    </recommendedName>
</protein>
<sequence>MPSEPFRFRASVARPGDALLLCSAGLAEPLRGEPALADALAERWGARTQPPGLAEFLADAQLRVKGYADDRTACAIWET</sequence>
<dbReference type="EMBL" id="BAAAXZ010000031">
    <property type="protein sequence ID" value="GAA2914683.1"/>
    <property type="molecule type" value="Genomic_DNA"/>
</dbReference>
<gene>
    <name evidence="1" type="ORF">GCM10020221_07990</name>
</gene>
<reference evidence="1 2" key="1">
    <citation type="journal article" date="2019" name="Int. J. Syst. Evol. Microbiol.">
        <title>The Global Catalogue of Microorganisms (GCM) 10K type strain sequencing project: providing services to taxonomists for standard genome sequencing and annotation.</title>
        <authorList>
            <consortium name="The Broad Institute Genomics Platform"/>
            <consortium name="The Broad Institute Genome Sequencing Center for Infectious Disease"/>
            <person name="Wu L."/>
            <person name="Ma J."/>
        </authorList>
    </citation>
    <scope>NUCLEOTIDE SEQUENCE [LARGE SCALE GENOMIC DNA]</scope>
    <source>
        <strain evidence="1 2">JCM 4087</strain>
    </source>
</reference>
<comment type="caution">
    <text evidence="1">The sequence shown here is derived from an EMBL/GenBank/DDBJ whole genome shotgun (WGS) entry which is preliminary data.</text>
</comment>
<evidence type="ECO:0008006" key="3">
    <source>
        <dbReference type="Google" id="ProtNLM"/>
    </source>
</evidence>
<accession>A0ABN3WGR2</accession>
<dbReference type="RefSeq" id="WP_344960922.1">
    <property type="nucleotide sequence ID" value="NZ_BAAAXZ010000031.1"/>
</dbReference>
<evidence type="ECO:0000313" key="1">
    <source>
        <dbReference type="EMBL" id="GAA2914683.1"/>
    </source>
</evidence>
<evidence type="ECO:0000313" key="2">
    <source>
        <dbReference type="Proteomes" id="UP001501102"/>
    </source>
</evidence>
<organism evidence="1 2">
    <name type="scientific">Streptomyces thioluteus</name>
    <dbReference type="NCBI Taxonomy" id="66431"/>
    <lineage>
        <taxon>Bacteria</taxon>
        <taxon>Bacillati</taxon>
        <taxon>Actinomycetota</taxon>
        <taxon>Actinomycetes</taxon>
        <taxon>Kitasatosporales</taxon>
        <taxon>Streptomycetaceae</taxon>
        <taxon>Streptomyces</taxon>
    </lineage>
</organism>
<keyword evidence="2" id="KW-1185">Reference proteome</keyword>